<dbReference type="CDD" id="cd02961">
    <property type="entry name" value="PDI_a_family"/>
    <property type="match status" value="1"/>
</dbReference>
<dbReference type="Gene3D" id="1.10.287.110">
    <property type="entry name" value="DnaJ domain"/>
    <property type="match status" value="1"/>
</dbReference>
<dbReference type="PANTHER" id="PTHR45184">
    <property type="entry name" value="DNAJ PROTEIN ERDJ3A"/>
    <property type="match status" value="1"/>
</dbReference>
<comment type="function">
    <text evidence="4">Plays an important role in regulating the size of autophagosomes during the formation process.</text>
</comment>
<keyword evidence="7" id="KW-0732">Signal</keyword>
<dbReference type="PANTHER" id="PTHR45184:SF2">
    <property type="entry name" value="CHROMOSOME UNDETERMINED SCAFFOLD_102, WHOLE GENOME SHOTGUN SEQUENCE"/>
    <property type="match status" value="1"/>
</dbReference>
<dbReference type="InterPro" id="IPR001623">
    <property type="entry name" value="DnaJ_domain"/>
</dbReference>
<evidence type="ECO:0000313" key="11">
    <source>
        <dbReference type="Proteomes" id="UP001162131"/>
    </source>
</evidence>
<dbReference type="AlphaFoldDB" id="A0AAU9K7Y2"/>
<proteinExistence type="predicted"/>
<evidence type="ECO:0000259" key="9">
    <source>
        <dbReference type="PROSITE" id="PS51352"/>
    </source>
</evidence>
<dbReference type="SUPFAM" id="SSF46565">
    <property type="entry name" value="Chaperone J-domain"/>
    <property type="match status" value="1"/>
</dbReference>
<dbReference type="Gene3D" id="3.40.30.10">
    <property type="entry name" value="Glutaredoxin"/>
    <property type="match status" value="2"/>
</dbReference>
<evidence type="ECO:0000256" key="4">
    <source>
        <dbReference type="ARBA" id="ARBA00035002"/>
    </source>
</evidence>
<evidence type="ECO:0000256" key="1">
    <source>
        <dbReference type="ARBA" id="ARBA00004163"/>
    </source>
</evidence>
<feature type="signal peptide" evidence="7">
    <location>
        <begin position="1"/>
        <end position="16"/>
    </location>
</feature>
<dbReference type="PRINTS" id="PR00625">
    <property type="entry name" value="JDOMAIN"/>
</dbReference>
<feature type="chain" id="PRO_5043392598" description="DnaJ homolog subfamily C member 16" evidence="7">
    <location>
        <begin position="17"/>
        <end position="495"/>
    </location>
</feature>
<gene>
    <name evidence="10" type="ORF">BSTOLATCC_MIC58348</name>
</gene>
<name>A0AAU9K7Y2_9CILI</name>
<protein>
    <recommendedName>
        <fullName evidence="2">DnaJ homolog subfamily C member 16</fullName>
    </recommendedName>
    <alternativeName>
        <fullName evidence="5">Endoplasmic reticulum DNA J domain-containing protein 8</fullName>
    </alternativeName>
</protein>
<dbReference type="InterPro" id="IPR036249">
    <property type="entry name" value="Thioredoxin-like_sf"/>
</dbReference>
<evidence type="ECO:0000256" key="5">
    <source>
        <dbReference type="ARBA" id="ARBA00035043"/>
    </source>
</evidence>
<dbReference type="SUPFAM" id="SSF52833">
    <property type="entry name" value="Thioredoxin-like"/>
    <property type="match status" value="2"/>
</dbReference>
<accession>A0AAU9K7Y2</accession>
<dbReference type="GO" id="GO:0006914">
    <property type="term" value="P:autophagy"/>
    <property type="evidence" value="ECO:0007669"/>
    <property type="project" value="UniProtKB-KW"/>
</dbReference>
<evidence type="ECO:0000313" key="10">
    <source>
        <dbReference type="EMBL" id="CAG9333538.1"/>
    </source>
</evidence>
<dbReference type="GO" id="GO:0005789">
    <property type="term" value="C:endoplasmic reticulum membrane"/>
    <property type="evidence" value="ECO:0007669"/>
    <property type="project" value="UniProtKB-SubCell"/>
</dbReference>
<evidence type="ECO:0000256" key="3">
    <source>
        <dbReference type="ARBA" id="ARBA00023006"/>
    </source>
</evidence>
<evidence type="ECO:0000256" key="7">
    <source>
        <dbReference type="SAM" id="SignalP"/>
    </source>
</evidence>
<dbReference type="SMART" id="SM00271">
    <property type="entry name" value="DnaJ"/>
    <property type="match status" value="1"/>
</dbReference>
<comment type="caution">
    <text evidence="10">The sequence shown here is derived from an EMBL/GenBank/DDBJ whole genome shotgun (WGS) entry which is preliminary data.</text>
</comment>
<evidence type="ECO:0000256" key="6">
    <source>
        <dbReference type="SAM" id="MobiDB-lite"/>
    </source>
</evidence>
<keyword evidence="11" id="KW-1185">Reference proteome</keyword>
<dbReference type="PROSITE" id="PS51352">
    <property type="entry name" value="THIOREDOXIN_2"/>
    <property type="match status" value="1"/>
</dbReference>
<dbReference type="InterPro" id="IPR018253">
    <property type="entry name" value="DnaJ_domain_CS"/>
</dbReference>
<evidence type="ECO:0000256" key="2">
    <source>
        <dbReference type="ARBA" id="ARBA00020921"/>
    </source>
</evidence>
<dbReference type="PROSITE" id="PS50076">
    <property type="entry name" value="DNAJ_2"/>
    <property type="match status" value="1"/>
</dbReference>
<dbReference type="Pfam" id="PF00226">
    <property type="entry name" value="DnaJ"/>
    <property type="match status" value="1"/>
</dbReference>
<comment type="subcellular location">
    <subcellularLocation>
        <location evidence="1">Endoplasmic reticulum membrane</location>
        <topology evidence="1">Single-pass type IV membrane protein</topology>
    </subcellularLocation>
</comment>
<feature type="domain" description="Thioredoxin" evidence="9">
    <location>
        <begin position="143"/>
        <end position="263"/>
    </location>
</feature>
<feature type="compositionally biased region" description="Low complexity" evidence="6">
    <location>
        <begin position="129"/>
        <end position="140"/>
    </location>
</feature>
<feature type="domain" description="J" evidence="8">
    <location>
        <begin position="19"/>
        <end position="85"/>
    </location>
</feature>
<dbReference type="Proteomes" id="UP001162131">
    <property type="component" value="Unassembled WGS sequence"/>
</dbReference>
<evidence type="ECO:0000259" key="8">
    <source>
        <dbReference type="PROSITE" id="PS50076"/>
    </source>
</evidence>
<keyword evidence="3" id="KW-0072">Autophagy</keyword>
<dbReference type="Pfam" id="PF00085">
    <property type="entry name" value="Thioredoxin"/>
    <property type="match status" value="1"/>
</dbReference>
<dbReference type="EMBL" id="CAJZBQ010000056">
    <property type="protein sequence ID" value="CAG9333538.1"/>
    <property type="molecule type" value="Genomic_DNA"/>
</dbReference>
<dbReference type="InterPro" id="IPR036869">
    <property type="entry name" value="J_dom_sf"/>
</dbReference>
<dbReference type="InterPro" id="IPR013766">
    <property type="entry name" value="Thioredoxin_domain"/>
</dbReference>
<dbReference type="CDD" id="cd02947">
    <property type="entry name" value="TRX_family"/>
    <property type="match status" value="1"/>
</dbReference>
<dbReference type="CDD" id="cd06257">
    <property type="entry name" value="DnaJ"/>
    <property type="match status" value="1"/>
</dbReference>
<organism evidence="10 11">
    <name type="scientific">Blepharisma stoltei</name>
    <dbReference type="NCBI Taxonomy" id="1481888"/>
    <lineage>
        <taxon>Eukaryota</taxon>
        <taxon>Sar</taxon>
        <taxon>Alveolata</taxon>
        <taxon>Ciliophora</taxon>
        <taxon>Postciliodesmatophora</taxon>
        <taxon>Heterotrichea</taxon>
        <taxon>Heterotrichida</taxon>
        <taxon>Blepharismidae</taxon>
        <taxon>Blepharisma</taxon>
    </lineage>
</organism>
<feature type="region of interest" description="Disordered" evidence="6">
    <location>
        <begin position="121"/>
        <end position="140"/>
    </location>
</feature>
<dbReference type="PROSITE" id="PS00636">
    <property type="entry name" value="DNAJ_1"/>
    <property type="match status" value="1"/>
</dbReference>
<sequence>MLKGILLVSLLLFAAAEEDYYRLLGVPRNADEKTIKKAFKKLSLKYHPDKNKENKKEAEQMFMKIANAYEVLTDPEKRKIYDQYGEEGLKNGGHQQQHQGNFDDIFSQFFGGGGGGGFQFNFGQGGGRQQQQHFHFGGHQQAHQEPKAAPFYENTDVYNLDFGGLKHLYRRNEIWMVEFYSLKSKACEELKDEWINMANKLYGIIKVAGVNCDDEEELCEEYDVKHYPTIIYFPDNTALSYEVYKGPKTYQAMSDFAVARMQSFVRIVNLKNINSFFEEEPEQAKVILFTNKKSTPPLLKALSKEFKGRVLFGEVRSSEAELVSRYNIKEFPTIIGLSEENEKDRYSGEYKRDLLERWIRGFMYNNRSQGTKVRELTRILNIGGKCSAASSSFCFLWFIQKSDDKPKEILKALAQTFENDPIEFYWVDKSRYPGFVIEFEGDIVAYKPKRKRYVKIDCNMNVKCFTDQLSNILSGGGDMKKLDVTPELLETKREL</sequence>
<dbReference type="InterPro" id="IPR052842">
    <property type="entry name" value="ER_Co-chaperone"/>
</dbReference>
<reference evidence="10" key="1">
    <citation type="submission" date="2021-09" db="EMBL/GenBank/DDBJ databases">
        <authorList>
            <consortium name="AG Swart"/>
            <person name="Singh M."/>
            <person name="Singh A."/>
            <person name="Seah K."/>
            <person name="Emmerich C."/>
        </authorList>
    </citation>
    <scope>NUCLEOTIDE SEQUENCE</scope>
    <source>
        <strain evidence="10">ATCC30299</strain>
    </source>
</reference>